<dbReference type="OrthoDB" id="252780at2"/>
<dbReference type="InterPro" id="IPR017944">
    <property type="entry name" value="KaiA/RbsU_helical_domain_sf"/>
</dbReference>
<dbReference type="KEGG" id="amuc:Pan181_47970"/>
<protein>
    <submittedName>
        <fullName evidence="2">Uncharacterized protein</fullName>
    </submittedName>
</protein>
<dbReference type="SUPFAM" id="SSF52172">
    <property type="entry name" value="CheY-like"/>
    <property type="match status" value="1"/>
</dbReference>
<dbReference type="InterPro" id="IPR011006">
    <property type="entry name" value="CheY-like_superfamily"/>
</dbReference>
<evidence type="ECO:0000256" key="1">
    <source>
        <dbReference type="SAM" id="Coils"/>
    </source>
</evidence>
<dbReference type="EMBL" id="CP036278">
    <property type="protein sequence ID" value="QDU58558.1"/>
    <property type="molecule type" value="Genomic_DNA"/>
</dbReference>
<keyword evidence="1" id="KW-0175">Coiled coil</keyword>
<dbReference type="Gene3D" id="1.10.1240.30">
    <property type="entry name" value="KaiA/RbsU domain"/>
    <property type="match status" value="1"/>
</dbReference>
<feature type="coiled-coil region" evidence="1">
    <location>
        <begin position="151"/>
        <end position="185"/>
    </location>
</feature>
<accession>A0A518AV17</accession>
<evidence type="ECO:0000313" key="3">
    <source>
        <dbReference type="Proteomes" id="UP000315750"/>
    </source>
</evidence>
<gene>
    <name evidence="2" type="ORF">Pan181_47970</name>
</gene>
<sequence length="332" mass="36849">MSALASPQSASRTPRPRIPDRLKVLYVTTLHRSSSWLVEAFATDSASRVYVTEVVGVTAGLSALRDEVFDAVVVFHEPGVLDALDFVEGLRTGGHDEPMIVLGAQPPQVFEALVYEVGADAYCSLKQTTTRCLLWEFARAIRRFEVVRENRRLQEAERQRLASEHSEAERLLTEQRKLLTELEAIDAGEFDAPEGLAGALAAEVTTSRAPLPPMLISHYRDLLQTYVVMGSGNLTEEMTKLADVLVDAGITAHQVMQLHVEVLEGMIDGLGRRSARHVMNRADLLVLEVAVHLAEGYRQRWQAKRYTSSQRLLPGFDEADLLSPGCRSFDQP</sequence>
<name>A0A518AV17_9BACT</name>
<dbReference type="Proteomes" id="UP000315750">
    <property type="component" value="Chromosome"/>
</dbReference>
<keyword evidence="3" id="KW-1185">Reference proteome</keyword>
<reference evidence="2 3" key="1">
    <citation type="submission" date="2019-02" db="EMBL/GenBank/DDBJ databases">
        <title>Deep-cultivation of Planctomycetes and their phenomic and genomic characterization uncovers novel biology.</title>
        <authorList>
            <person name="Wiegand S."/>
            <person name="Jogler M."/>
            <person name="Boedeker C."/>
            <person name="Pinto D."/>
            <person name="Vollmers J."/>
            <person name="Rivas-Marin E."/>
            <person name="Kohn T."/>
            <person name="Peeters S.H."/>
            <person name="Heuer A."/>
            <person name="Rast P."/>
            <person name="Oberbeckmann S."/>
            <person name="Bunk B."/>
            <person name="Jeske O."/>
            <person name="Meyerdierks A."/>
            <person name="Storesund J.E."/>
            <person name="Kallscheuer N."/>
            <person name="Luecker S."/>
            <person name="Lage O.M."/>
            <person name="Pohl T."/>
            <person name="Merkel B.J."/>
            <person name="Hornburger P."/>
            <person name="Mueller R.-W."/>
            <person name="Bruemmer F."/>
            <person name="Labrenz M."/>
            <person name="Spormann A.M."/>
            <person name="Op den Camp H."/>
            <person name="Overmann J."/>
            <person name="Amann R."/>
            <person name="Jetten M.S.M."/>
            <person name="Mascher T."/>
            <person name="Medema M.H."/>
            <person name="Devos D.P."/>
            <person name="Kaster A.-K."/>
            <person name="Ovreas L."/>
            <person name="Rohde M."/>
            <person name="Galperin M.Y."/>
            <person name="Jogler C."/>
        </authorList>
    </citation>
    <scope>NUCLEOTIDE SEQUENCE [LARGE SCALE GENOMIC DNA]</scope>
    <source>
        <strain evidence="2 3">Pan181</strain>
    </source>
</reference>
<organism evidence="2 3">
    <name type="scientific">Aeoliella mucimassa</name>
    <dbReference type="NCBI Taxonomy" id="2527972"/>
    <lineage>
        <taxon>Bacteria</taxon>
        <taxon>Pseudomonadati</taxon>
        <taxon>Planctomycetota</taxon>
        <taxon>Planctomycetia</taxon>
        <taxon>Pirellulales</taxon>
        <taxon>Lacipirellulaceae</taxon>
        <taxon>Aeoliella</taxon>
    </lineage>
</organism>
<proteinExistence type="predicted"/>
<evidence type="ECO:0000313" key="2">
    <source>
        <dbReference type="EMBL" id="QDU58558.1"/>
    </source>
</evidence>
<dbReference type="AlphaFoldDB" id="A0A518AV17"/>